<dbReference type="PANTHER" id="PTHR43266">
    <property type="entry name" value="MACROLIDE-EFFLUX PROTEIN"/>
    <property type="match status" value="1"/>
</dbReference>
<dbReference type="InterPro" id="IPR036259">
    <property type="entry name" value="MFS_trans_sf"/>
</dbReference>
<proteinExistence type="predicted"/>
<keyword evidence="4 7" id="KW-0812">Transmembrane</keyword>
<evidence type="ECO:0000313" key="10">
    <source>
        <dbReference type="Proteomes" id="UP000295710"/>
    </source>
</evidence>
<feature type="transmembrane region" description="Helical" evidence="7">
    <location>
        <begin position="314"/>
        <end position="339"/>
    </location>
</feature>
<feature type="transmembrane region" description="Helical" evidence="7">
    <location>
        <begin position="222"/>
        <end position="249"/>
    </location>
</feature>
<reference evidence="9 10" key="1">
    <citation type="journal article" date="2016" name="Nat. Microbiol.">
        <title>The Mouse Intestinal Bacterial Collection (miBC) provides host-specific insight into cultured diversity and functional potential of the gut microbiota.</title>
        <authorList>
            <person name="Lagkouvardos I."/>
            <person name="Pukall R."/>
            <person name="Abt B."/>
            <person name="Foesel B.U."/>
            <person name="Meier-Kolthoff J.P."/>
            <person name="Kumar N."/>
            <person name="Bresciani A."/>
            <person name="Martinez I."/>
            <person name="Just S."/>
            <person name="Ziegler C."/>
            <person name="Brugiroux S."/>
            <person name="Garzetti D."/>
            <person name="Wenning M."/>
            <person name="Bui T.P."/>
            <person name="Wang J."/>
            <person name="Hugenholtz F."/>
            <person name="Plugge C.M."/>
            <person name="Peterson D.A."/>
            <person name="Hornef M.W."/>
            <person name="Baines J.F."/>
            <person name="Smidt H."/>
            <person name="Walter J."/>
            <person name="Kristiansen K."/>
            <person name="Nielsen H.B."/>
            <person name="Haller D."/>
            <person name="Overmann J."/>
            <person name="Stecher B."/>
            <person name="Clavel T."/>
        </authorList>
    </citation>
    <scope>NUCLEOTIDE SEQUENCE [LARGE SCALE GENOMIC DNA]</scope>
    <source>
        <strain evidence="9 10">DSM 28560</strain>
    </source>
</reference>
<name>A0A4V2WSE2_9FIRM</name>
<comment type="caution">
    <text evidence="9">The sequence shown here is derived from an EMBL/GenBank/DDBJ whole genome shotgun (WGS) entry which is preliminary data.</text>
</comment>
<evidence type="ECO:0000256" key="1">
    <source>
        <dbReference type="ARBA" id="ARBA00004651"/>
    </source>
</evidence>
<keyword evidence="6 7" id="KW-0472">Membrane</keyword>
<dbReference type="InterPro" id="IPR011701">
    <property type="entry name" value="MFS"/>
</dbReference>
<evidence type="ECO:0000256" key="4">
    <source>
        <dbReference type="ARBA" id="ARBA00022692"/>
    </source>
</evidence>
<dbReference type="SUPFAM" id="SSF103473">
    <property type="entry name" value="MFS general substrate transporter"/>
    <property type="match status" value="1"/>
</dbReference>
<evidence type="ECO:0000256" key="7">
    <source>
        <dbReference type="SAM" id="Phobius"/>
    </source>
</evidence>
<organism evidence="9 10">
    <name type="scientific">Extibacter muris</name>
    <dbReference type="NCBI Taxonomy" id="1796622"/>
    <lineage>
        <taxon>Bacteria</taxon>
        <taxon>Bacillati</taxon>
        <taxon>Bacillota</taxon>
        <taxon>Clostridia</taxon>
        <taxon>Lachnospirales</taxon>
        <taxon>Lachnospiraceae</taxon>
        <taxon>Extibacter</taxon>
    </lineage>
</organism>
<evidence type="ECO:0000256" key="5">
    <source>
        <dbReference type="ARBA" id="ARBA00022989"/>
    </source>
</evidence>
<dbReference type="PANTHER" id="PTHR43266:SF9">
    <property type="entry name" value="PERMEASE, MAJOR FACILITATOR SUPERFAMILY-RELATED"/>
    <property type="match status" value="1"/>
</dbReference>
<dbReference type="Pfam" id="PF07690">
    <property type="entry name" value="MFS_1"/>
    <property type="match status" value="1"/>
</dbReference>
<feature type="transmembrane region" description="Helical" evidence="7">
    <location>
        <begin position="289"/>
        <end position="308"/>
    </location>
</feature>
<accession>A0A4V2WSE2</accession>
<dbReference type="EMBL" id="SMMX01000010">
    <property type="protein sequence ID" value="TDA21240.1"/>
    <property type="molecule type" value="Genomic_DNA"/>
</dbReference>
<dbReference type="Gene3D" id="1.20.1250.20">
    <property type="entry name" value="MFS general substrate transporter like domains"/>
    <property type="match status" value="1"/>
</dbReference>
<dbReference type="GO" id="GO:0005886">
    <property type="term" value="C:plasma membrane"/>
    <property type="evidence" value="ECO:0007669"/>
    <property type="project" value="UniProtKB-SubCell"/>
</dbReference>
<evidence type="ECO:0000259" key="8">
    <source>
        <dbReference type="PROSITE" id="PS50850"/>
    </source>
</evidence>
<dbReference type="GO" id="GO:0022857">
    <property type="term" value="F:transmembrane transporter activity"/>
    <property type="evidence" value="ECO:0007669"/>
    <property type="project" value="InterPro"/>
</dbReference>
<keyword evidence="10" id="KW-1185">Reference proteome</keyword>
<evidence type="ECO:0000313" key="9">
    <source>
        <dbReference type="EMBL" id="TDA21240.1"/>
    </source>
</evidence>
<evidence type="ECO:0000256" key="3">
    <source>
        <dbReference type="ARBA" id="ARBA00022475"/>
    </source>
</evidence>
<dbReference type="PROSITE" id="PS50850">
    <property type="entry name" value="MFS"/>
    <property type="match status" value="1"/>
</dbReference>
<feature type="transmembrane region" description="Helical" evidence="7">
    <location>
        <begin position="382"/>
        <end position="403"/>
    </location>
</feature>
<feature type="domain" description="Major facilitator superfamily (MFS) profile" evidence="8">
    <location>
        <begin position="7"/>
        <end position="404"/>
    </location>
</feature>
<dbReference type="RefSeq" id="WP_132278544.1">
    <property type="nucleotide sequence ID" value="NZ_JAOBST010000017.1"/>
</dbReference>
<keyword evidence="2" id="KW-0813">Transport</keyword>
<comment type="subcellular location">
    <subcellularLocation>
        <location evidence="1">Cell membrane</location>
        <topology evidence="1">Multi-pass membrane protein</topology>
    </subcellularLocation>
</comment>
<feature type="transmembrane region" description="Helical" evidence="7">
    <location>
        <begin position="7"/>
        <end position="29"/>
    </location>
</feature>
<keyword evidence="5 7" id="KW-1133">Transmembrane helix</keyword>
<protein>
    <submittedName>
        <fullName evidence="9">MFS transporter</fullName>
    </submittedName>
</protein>
<keyword evidence="3" id="KW-1003">Cell membrane</keyword>
<feature type="transmembrane region" description="Helical" evidence="7">
    <location>
        <begin position="41"/>
        <end position="65"/>
    </location>
</feature>
<dbReference type="InterPro" id="IPR020846">
    <property type="entry name" value="MFS_dom"/>
</dbReference>
<dbReference type="Proteomes" id="UP000295710">
    <property type="component" value="Unassembled WGS sequence"/>
</dbReference>
<evidence type="ECO:0000256" key="2">
    <source>
        <dbReference type="ARBA" id="ARBA00022448"/>
    </source>
</evidence>
<dbReference type="AlphaFoldDB" id="A0A4V2WSE2"/>
<dbReference type="CDD" id="cd06173">
    <property type="entry name" value="MFS_MefA_like"/>
    <property type="match status" value="1"/>
</dbReference>
<gene>
    <name evidence="9" type="ORF">E1963_12815</name>
</gene>
<feature type="transmembrane region" description="Helical" evidence="7">
    <location>
        <begin position="351"/>
        <end position="370"/>
    </location>
</feature>
<evidence type="ECO:0000256" key="6">
    <source>
        <dbReference type="ARBA" id="ARBA00023136"/>
    </source>
</evidence>
<feature type="transmembrane region" description="Helical" evidence="7">
    <location>
        <begin position="255"/>
        <end position="277"/>
    </location>
</feature>
<sequence length="422" mass="45106">MKLMNRNFVLVVIGQIISLFGNSILRFALPLYLLDATGSSVVFGAAMACSFIPMALLSPVGGLLADRINKKNIMVFLDFSTALLTVLFLLGIHVYSPVMLVTMVMIILSGIQAVYQPSVQASMPLLQEKENLMTANAIINQINALSGLLGPVAGGIVYGVWGLTPVVAAGCVCFFLSAVMEIFIRIPDVKQKAEKSIWATVKLDMGSSVNYIRKEQPVIKKVVVLIAFFNLFLTSLIIVGVPVIVKIYLGLSSQLYGYAQGFGAAGGLIGGVLTGILAGKLKIQKAWKLLLWTSFALFPMGAILALPVPAMAAYIVMTLCYGVIMMIATMFSVQMLAYVQEVTPVRLVGKVISMAMAVSMCAQPVGQAMYGVLFDKLGHVPYLVVGGALVVTAGTVIMARHIFAGIKTGREQAAKIAEIDLV</sequence>